<dbReference type="EMBL" id="SOCA01000001">
    <property type="protein sequence ID" value="TDU81434.1"/>
    <property type="molecule type" value="Genomic_DNA"/>
</dbReference>
<dbReference type="OrthoDB" id="9948210at2"/>
<dbReference type="Proteomes" id="UP000295662">
    <property type="component" value="Unassembled WGS sequence"/>
</dbReference>
<evidence type="ECO:0000313" key="1">
    <source>
        <dbReference type="EMBL" id="TDU81434.1"/>
    </source>
</evidence>
<gene>
    <name evidence="1" type="ORF">EI77_00742</name>
</gene>
<dbReference type="AlphaFoldDB" id="A0A4R7SR64"/>
<reference evidence="1 2" key="1">
    <citation type="submission" date="2019-03" db="EMBL/GenBank/DDBJ databases">
        <title>Genomic Encyclopedia of Archaeal and Bacterial Type Strains, Phase II (KMG-II): from individual species to whole genera.</title>
        <authorList>
            <person name="Goeker M."/>
        </authorList>
    </citation>
    <scope>NUCLEOTIDE SEQUENCE [LARGE SCALE GENOMIC DNA]</scope>
    <source>
        <strain evidence="1 2">ATCC 25309</strain>
    </source>
</reference>
<proteinExistence type="predicted"/>
<evidence type="ECO:0008006" key="3">
    <source>
        <dbReference type="Google" id="ProtNLM"/>
    </source>
</evidence>
<keyword evidence="2" id="KW-1185">Reference proteome</keyword>
<accession>A0A4R7SR64</accession>
<dbReference type="RefSeq" id="WP_133793387.1">
    <property type="nucleotide sequence ID" value="NZ_SOCA01000001.1"/>
</dbReference>
<evidence type="ECO:0000313" key="2">
    <source>
        <dbReference type="Proteomes" id="UP000295662"/>
    </source>
</evidence>
<comment type="caution">
    <text evidence="1">The sequence shown here is derived from an EMBL/GenBank/DDBJ whole genome shotgun (WGS) entry which is preliminary data.</text>
</comment>
<organism evidence="1 2">
    <name type="scientific">Prosthecobacter fusiformis</name>
    <dbReference type="NCBI Taxonomy" id="48464"/>
    <lineage>
        <taxon>Bacteria</taxon>
        <taxon>Pseudomonadati</taxon>
        <taxon>Verrucomicrobiota</taxon>
        <taxon>Verrucomicrobiia</taxon>
        <taxon>Verrucomicrobiales</taxon>
        <taxon>Verrucomicrobiaceae</taxon>
        <taxon>Prosthecobacter</taxon>
    </lineage>
</organism>
<sequence>MSIAQIREQIDALSYEERVELAEWLHITTPLGDDEDEEVALAEKRSEELRTGKARLLTEEEFWAGVQLAKKQRRAS</sequence>
<protein>
    <recommendedName>
        <fullName evidence="3">Addiction module component</fullName>
    </recommendedName>
</protein>
<name>A0A4R7SR64_9BACT</name>